<dbReference type="GO" id="GO:0006493">
    <property type="term" value="P:protein O-linked glycosylation"/>
    <property type="evidence" value="ECO:0007669"/>
    <property type="project" value="TreeGrafter"/>
</dbReference>
<dbReference type="GO" id="GO:0005794">
    <property type="term" value="C:Golgi apparatus"/>
    <property type="evidence" value="ECO:0007669"/>
    <property type="project" value="TreeGrafter"/>
</dbReference>
<dbReference type="Gene3D" id="1.10.8.460">
    <property type="entry name" value="ppGaNTase-T1 linker domain-like"/>
    <property type="match status" value="1"/>
</dbReference>
<sequence length="192" mass="22144">MDEYKDHFYNRNPPARKEVYGDISERKLLRERLKCKSFHWYLENVFSNLHVPEDRPGWHGAIRSMGISSECLDYNAPDNNPTGANLSLFGCHGQGGNQFFEYTSNKEIRFNSVTELCAEVPEQKHHVGMQNCPKDGLPAPVNIIWLFKEDGTIFHPHTGLCLSAFRTSEGRPSVQMKTCDAHDKNQIWRFEK</sequence>
<dbReference type="AlphaFoldDB" id="G3HKY6"/>
<name>G3HKY6_CRIGR</name>
<dbReference type="Proteomes" id="UP000001075">
    <property type="component" value="Unassembled WGS sequence"/>
</dbReference>
<dbReference type="InterPro" id="IPR035992">
    <property type="entry name" value="Ricin_B-like_lectins"/>
</dbReference>
<dbReference type="SUPFAM" id="SSF50370">
    <property type="entry name" value="Ricin B-like lectins"/>
    <property type="match status" value="1"/>
</dbReference>
<accession>G3HKY6</accession>
<evidence type="ECO:0000313" key="4">
    <source>
        <dbReference type="EMBL" id="EGV92484.1"/>
    </source>
</evidence>
<evidence type="ECO:0000256" key="2">
    <source>
        <dbReference type="ARBA" id="ARBA00023157"/>
    </source>
</evidence>
<feature type="domain" description="Ricin B lectin" evidence="3">
    <location>
        <begin position="59"/>
        <end position="191"/>
    </location>
</feature>
<dbReference type="FunFam" id="2.80.10.50:FF:000054">
    <property type="entry name" value="Polypeptide N-acetylgalactosaminyltransferase"/>
    <property type="match status" value="1"/>
</dbReference>
<evidence type="ECO:0000259" key="3">
    <source>
        <dbReference type="SMART" id="SM00458"/>
    </source>
</evidence>
<dbReference type="PROSITE" id="PS50231">
    <property type="entry name" value="RICIN_B_LECTIN"/>
    <property type="match status" value="1"/>
</dbReference>
<dbReference type="STRING" id="10029.G3HKY6"/>
<organism evidence="4 5">
    <name type="scientific">Cricetulus griseus</name>
    <name type="common">Chinese hamster</name>
    <name type="synonym">Cricetulus barabensis griseus</name>
    <dbReference type="NCBI Taxonomy" id="10029"/>
    <lineage>
        <taxon>Eukaryota</taxon>
        <taxon>Metazoa</taxon>
        <taxon>Chordata</taxon>
        <taxon>Craniata</taxon>
        <taxon>Vertebrata</taxon>
        <taxon>Euteleostomi</taxon>
        <taxon>Mammalia</taxon>
        <taxon>Eutheria</taxon>
        <taxon>Euarchontoglires</taxon>
        <taxon>Glires</taxon>
        <taxon>Rodentia</taxon>
        <taxon>Myomorpha</taxon>
        <taxon>Muroidea</taxon>
        <taxon>Cricetidae</taxon>
        <taxon>Cricetinae</taxon>
        <taxon>Cricetulus</taxon>
    </lineage>
</organism>
<dbReference type="Gene3D" id="2.80.10.50">
    <property type="match status" value="1"/>
</dbReference>
<evidence type="ECO:0000256" key="1">
    <source>
        <dbReference type="ARBA" id="ARBA00022734"/>
    </source>
</evidence>
<dbReference type="PaxDb" id="10029-XP_007608464.1"/>
<dbReference type="GO" id="GO:0030246">
    <property type="term" value="F:carbohydrate binding"/>
    <property type="evidence" value="ECO:0007669"/>
    <property type="project" value="UniProtKB-KW"/>
</dbReference>
<dbReference type="Pfam" id="PF00652">
    <property type="entry name" value="Ricin_B_lectin"/>
    <property type="match status" value="1"/>
</dbReference>
<protein>
    <submittedName>
        <fullName evidence="4">Polypeptide N-acetylgalactosaminyltransferase 4</fullName>
    </submittedName>
</protein>
<dbReference type="GO" id="GO:0004653">
    <property type="term" value="F:polypeptide N-acetylgalactosaminyltransferase activity"/>
    <property type="evidence" value="ECO:0007669"/>
    <property type="project" value="TreeGrafter"/>
</dbReference>
<dbReference type="PANTHER" id="PTHR11675:SF7">
    <property type="entry name" value="POLYPEPTIDE N-ACETYLGALACTOSAMINYLTRANSFERASE 4"/>
    <property type="match status" value="1"/>
</dbReference>
<keyword evidence="4" id="KW-0808">Transferase</keyword>
<reference evidence="5" key="1">
    <citation type="journal article" date="2011" name="Nat. Biotechnol.">
        <title>The genomic sequence of the Chinese hamster ovary (CHO)-K1 cell line.</title>
        <authorList>
            <person name="Xu X."/>
            <person name="Nagarajan H."/>
            <person name="Lewis N.E."/>
            <person name="Pan S."/>
            <person name="Cai Z."/>
            <person name="Liu X."/>
            <person name="Chen W."/>
            <person name="Xie M."/>
            <person name="Wang W."/>
            <person name="Hammond S."/>
            <person name="Andersen M.R."/>
            <person name="Neff N."/>
            <person name="Passarelli B."/>
            <person name="Koh W."/>
            <person name="Fan H.C."/>
            <person name="Wang J."/>
            <person name="Gui Y."/>
            <person name="Lee K.H."/>
            <person name="Betenbaugh M.J."/>
            <person name="Quake S.R."/>
            <person name="Famili I."/>
            <person name="Palsson B.O."/>
            <person name="Wang J."/>
        </authorList>
    </citation>
    <scope>NUCLEOTIDE SEQUENCE [LARGE SCALE GENOMIC DNA]</scope>
    <source>
        <strain evidence="5">CHO K1 cell line</strain>
    </source>
</reference>
<dbReference type="EMBL" id="JH000473">
    <property type="protein sequence ID" value="EGV92484.1"/>
    <property type="molecule type" value="Genomic_DNA"/>
</dbReference>
<proteinExistence type="predicted"/>
<dbReference type="eggNOG" id="KOG3736">
    <property type="taxonomic scope" value="Eukaryota"/>
</dbReference>
<keyword evidence="2" id="KW-1015">Disulfide bond</keyword>
<evidence type="ECO:0000313" key="5">
    <source>
        <dbReference type="Proteomes" id="UP000001075"/>
    </source>
</evidence>
<gene>
    <name evidence="4" type="ORF">I79_011369</name>
</gene>
<dbReference type="SMART" id="SM00458">
    <property type="entry name" value="RICIN"/>
    <property type="match status" value="1"/>
</dbReference>
<dbReference type="InterPro" id="IPR000772">
    <property type="entry name" value="Ricin_B_lectin"/>
</dbReference>
<keyword evidence="1" id="KW-0430">Lectin</keyword>
<dbReference type="PANTHER" id="PTHR11675">
    <property type="entry name" value="N-ACETYLGALACTOSAMINYLTRANSFERASE"/>
    <property type="match status" value="1"/>
</dbReference>
<dbReference type="InParanoid" id="G3HKY6"/>